<dbReference type="SMART" id="SM00862">
    <property type="entry name" value="Trans_reg_C"/>
    <property type="match status" value="1"/>
</dbReference>
<feature type="domain" description="OmpR/PhoB-type" evidence="2">
    <location>
        <begin position="30"/>
        <end position="107"/>
    </location>
</feature>
<accession>A0ABV4E5I0</accession>
<keyword evidence="1" id="KW-0238">DNA-binding</keyword>
<dbReference type="Proteomes" id="UP001565243">
    <property type="component" value="Unassembled WGS sequence"/>
</dbReference>
<dbReference type="InterPro" id="IPR001867">
    <property type="entry name" value="OmpR/PhoB-type_DNA-bd"/>
</dbReference>
<protein>
    <submittedName>
        <fullName evidence="3">Transcriptional regulator</fullName>
    </submittedName>
</protein>
<keyword evidence="4" id="KW-1185">Reference proteome</keyword>
<dbReference type="Gene3D" id="1.10.10.10">
    <property type="entry name" value="Winged helix-like DNA-binding domain superfamily/Winged helix DNA-binding domain"/>
    <property type="match status" value="1"/>
</dbReference>
<sequence length="154" mass="17470">MDNKDSIVYCINNQIHFVPQQNKLISCKTGKEHVTYVTASRCLHLLICQSGEMVSHHSLYAAGWENHGKIVTPNTLYQTISKLRKQLQDAGLTENIIQTHPRRGWSISDKVPIEEKAIGAIADTMLQQQGLKGFCRKIFSAYPKKMLTSIARFR</sequence>
<organism evidence="3 4">
    <name type="scientific">Erwinia aeris</name>
    <dbReference type="NCBI Taxonomy" id="3239803"/>
    <lineage>
        <taxon>Bacteria</taxon>
        <taxon>Pseudomonadati</taxon>
        <taxon>Pseudomonadota</taxon>
        <taxon>Gammaproteobacteria</taxon>
        <taxon>Enterobacterales</taxon>
        <taxon>Erwiniaceae</taxon>
        <taxon>Erwinia</taxon>
    </lineage>
</organism>
<reference evidence="3 4" key="1">
    <citation type="submission" date="2024-07" db="EMBL/GenBank/DDBJ databases">
        <authorList>
            <person name="Hebao G."/>
        </authorList>
    </citation>
    <scope>NUCLEOTIDE SEQUENCE [LARGE SCALE GENOMIC DNA]</scope>
    <source>
        <strain evidence="3 4">ACCC 02193</strain>
    </source>
</reference>
<comment type="caution">
    <text evidence="3">The sequence shown here is derived from an EMBL/GenBank/DDBJ whole genome shotgun (WGS) entry which is preliminary data.</text>
</comment>
<dbReference type="InterPro" id="IPR036388">
    <property type="entry name" value="WH-like_DNA-bd_sf"/>
</dbReference>
<dbReference type="Pfam" id="PF00486">
    <property type="entry name" value="Trans_reg_C"/>
    <property type="match status" value="1"/>
</dbReference>
<dbReference type="SUPFAM" id="SSF46894">
    <property type="entry name" value="C-terminal effector domain of the bipartite response regulators"/>
    <property type="match status" value="1"/>
</dbReference>
<evidence type="ECO:0000313" key="4">
    <source>
        <dbReference type="Proteomes" id="UP001565243"/>
    </source>
</evidence>
<evidence type="ECO:0000259" key="2">
    <source>
        <dbReference type="SMART" id="SM00862"/>
    </source>
</evidence>
<gene>
    <name evidence="3" type="ORF">AB6T85_06980</name>
</gene>
<proteinExistence type="predicted"/>
<evidence type="ECO:0000256" key="1">
    <source>
        <dbReference type="ARBA" id="ARBA00023125"/>
    </source>
</evidence>
<dbReference type="EMBL" id="JBGFFX010000003">
    <property type="protein sequence ID" value="MEY8770168.1"/>
    <property type="molecule type" value="Genomic_DNA"/>
</dbReference>
<evidence type="ECO:0000313" key="3">
    <source>
        <dbReference type="EMBL" id="MEY8770168.1"/>
    </source>
</evidence>
<name>A0ABV4E5I0_9GAMM</name>
<dbReference type="RefSeq" id="WP_253455906.1">
    <property type="nucleotide sequence ID" value="NZ_JBGFFX010000003.1"/>
</dbReference>
<dbReference type="InterPro" id="IPR016032">
    <property type="entry name" value="Sig_transdc_resp-reg_C-effctor"/>
</dbReference>